<dbReference type="Proteomes" id="UP000056905">
    <property type="component" value="Chromosome"/>
</dbReference>
<dbReference type="OrthoDB" id="7193064at2"/>
<dbReference type="KEGG" id="chq:AQ619_08520"/>
<accession>A0A0P0NZ53</accession>
<reference evidence="2 3" key="1">
    <citation type="submission" date="2015-10" db="EMBL/GenBank/DDBJ databases">
        <title>Conservation of the essential genome among Caulobacter and Brevundimonas species.</title>
        <authorList>
            <person name="Scott D."/>
            <person name="Ely B."/>
        </authorList>
    </citation>
    <scope>NUCLEOTIDE SEQUENCE [LARGE SCALE GENOMIC DNA]</scope>
    <source>
        <strain evidence="2 3">CB4</strain>
    </source>
</reference>
<organism evidence="2 3">
    <name type="scientific">Caulobacter henricii</name>
    <dbReference type="NCBI Taxonomy" id="69395"/>
    <lineage>
        <taxon>Bacteria</taxon>
        <taxon>Pseudomonadati</taxon>
        <taxon>Pseudomonadota</taxon>
        <taxon>Alphaproteobacteria</taxon>
        <taxon>Caulobacterales</taxon>
        <taxon>Caulobacteraceae</taxon>
        <taxon>Caulobacter</taxon>
    </lineage>
</organism>
<keyword evidence="3" id="KW-1185">Reference proteome</keyword>
<keyword evidence="1" id="KW-0732">Signal</keyword>
<evidence type="ECO:0008006" key="4">
    <source>
        <dbReference type="Google" id="ProtNLM"/>
    </source>
</evidence>
<feature type="signal peptide" evidence="1">
    <location>
        <begin position="1"/>
        <end position="18"/>
    </location>
</feature>
<dbReference type="EMBL" id="CP013002">
    <property type="protein sequence ID" value="ALL13392.1"/>
    <property type="molecule type" value="Genomic_DNA"/>
</dbReference>
<proteinExistence type="predicted"/>
<dbReference type="AlphaFoldDB" id="A0A0P0NZ53"/>
<name>A0A0P0NZ53_9CAUL</name>
<evidence type="ECO:0000313" key="3">
    <source>
        <dbReference type="Proteomes" id="UP000056905"/>
    </source>
</evidence>
<dbReference type="PROSITE" id="PS51257">
    <property type="entry name" value="PROKAR_LIPOPROTEIN"/>
    <property type="match status" value="1"/>
</dbReference>
<protein>
    <recommendedName>
        <fullName evidence="4">Lipoprotein</fullName>
    </recommendedName>
</protein>
<dbReference type="STRING" id="69395.AQ619_08520"/>
<evidence type="ECO:0000313" key="2">
    <source>
        <dbReference type="EMBL" id="ALL13392.1"/>
    </source>
</evidence>
<evidence type="ECO:0000256" key="1">
    <source>
        <dbReference type="SAM" id="SignalP"/>
    </source>
</evidence>
<gene>
    <name evidence="2" type="ORF">AQ619_08520</name>
</gene>
<sequence length="79" mass="8270">MNRQVAIALMGLTFASLAACSATMASDRSYSLGRGVVNYDELRRAGDKCKADGGVLQAKQDGGDPAQLSNYTCVIPKGD</sequence>
<feature type="chain" id="PRO_5006052555" description="Lipoprotein" evidence="1">
    <location>
        <begin position="19"/>
        <end position="79"/>
    </location>
</feature>